<evidence type="ECO:0000256" key="2">
    <source>
        <dbReference type="ARBA" id="ARBA00005417"/>
    </source>
</evidence>
<feature type="domain" description="ABC transporter" evidence="9">
    <location>
        <begin position="7"/>
        <end position="237"/>
    </location>
</feature>
<dbReference type="Pfam" id="PF00005">
    <property type="entry name" value="ABC_tran"/>
    <property type="match status" value="1"/>
</dbReference>
<evidence type="ECO:0000256" key="1">
    <source>
        <dbReference type="ARBA" id="ARBA00004236"/>
    </source>
</evidence>
<dbReference type="PROSITE" id="PS50893">
    <property type="entry name" value="ABC_TRANSPORTER_2"/>
    <property type="match status" value="1"/>
</dbReference>
<proteinExistence type="inferred from homology"/>
<organism evidence="10">
    <name type="scientific">hydrothermal vent metagenome</name>
    <dbReference type="NCBI Taxonomy" id="652676"/>
    <lineage>
        <taxon>unclassified sequences</taxon>
        <taxon>metagenomes</taxon>
        <taxon>ecological metagenomes</taxon>
    </lineage>
</organism>
<keyword evidence="7" id="KW-1278">Translocase</keyword>
<dbReference type="InterPro" id="IPR017871">
    <property type="entry name" value="ABC_transporter-like_CS"/>
</dbReference>
<dbReference type="InterPro" id="IPR027417">
    <property type="entry name" value="P-loop_NTPase"/>
</dbReference>
<dbReference type="FunFam" id="3.40.50.300:FF:000589">
    <property type="entry name" value="ABC transporter, ATP-binding subunit"/>
    <property type="match status" value="1"/>
</dbReference>
<dbReference type="PANTHER" id="PTHR42711:SF5">
    <property type="entry name" value="ABC TRANSPORTER ATP-BINDING PROTEIN NATA"/>
    <property type="match status" value="1"/>
</dbReference>
<dbReference type="EMBL" id="UOGE01000079">
    <property type="protein sequence ID" value="VAX22976.1"/>
    <property type="molecule type" value="Genomic_DNA"/>
</dbReference>
<dbReference type="SUPFAM" id="SSF52540">
    <property type="entry name" value="P-loop containing nucleoside triphosphate hydrolases"/>
    <property type="match status" value="1"/>
</dbReference>
<name>A0A3B1BXB1_9ZZZZ</name>
<dbReference type="AlphaFoldDB" id="A0A3B1BXB1"/>
<keyword evidence="4" id="KW-1003">Cell membrane</keyword>
<dbReference type="PANTHER" id="PTHR42711">
    <property type="entry name" value="ABC TRANSPORTER ATP-BINDING PROTEIN"/>
    <property type="match status" value="1"/>
</dbReference>
<reference evidence="10" key="1">
    <citation type="submission" date="2018-06" db="EMBL/GenBank/DDBJ databases">
        <authorList>
            <person name="Zhirakovskaya E."/>
        </authorList>
    </citation>
    <scope>NUCLEOTIDE SEQUENCE</scope>
</reference>
<keyword evidence="6 10" id="KW-0067">ATP-binding</keyword>
<keyword evidence="3" id="KW-0813">Transport</keyword>
<dbReference type="Gene3D" id="3.40.50.300">
    <property type="entry name" value="P-loop containing nucleotide triphosphate hydrolases"/>
    <property type="match status" value="1"/>
</dbReference>
<dbReference type="InterPro" id="IPR050763">
    <property type="entry name" value="ABC_transporter_ATP-binding"/>
</dbReference>
<dbReference type="PROSITE" id="PS00211">
    <property type="entry name" value="ABC_TRANSPORTER_1"/>
    <property type="match status" value="1"/>
</dbReference>
<dbReference type="InterPro" id="IPR003593">
    <property type="entry name" value="AAA+_ATPase"/>
</dbReference>
<dbReference type="GO" id="GO:0005524">
    <property type="term" value="F:ATP binding"/>
    <property type="evidence" value="ECO:0007669"/>
    <property type="project" value="UniProtKB-KW"/>
</dbReference>
<gene>
    <name evidence="10" type="ORF">MNBD_NITROSPINAE02-1947</name>
</gene>
<evidence type="ECO:0000256" key="5">
    <source>
        <dbReference type="ARBA" id="ARBA00022741"/>
    </source>
</evidence>
<evidence type="ECO:0000259" key="9">
    <source>
        <dbReference type="PROSITE" id="PS50893"/>
    </source>
</evidence>
<sequence>MPGDTIVQGENVVKKYGGLVAVDHVDFAVKKGECFGFLGPNGAGKTSVMKMIQCFSPLTSGAITVDGMRVGRDNAKIKAALGVAPQDENLDNELTVIQNLEIYASYFDIPRDIAADEARRLLSFFHLEDKIGDYIRELSGGMRRRLVIARALINNPKLLILDEPTTGLDPQARRVIWRKLEGLKKEGVTMILTTHYMEEAMRLCDRVVIMDKGRILAQGAPHELVNKTLGDSVIEFRPDPESTGETKSFLDLRQVKYDTDGDTFYIFNADPESLLDSLEKIDHQFLDNRSATLEDLFLKITGHNL</sequence>
<evidence type="ECO:0000256" key="8">
    <source>
        <dbReference type="ARBA" id="ARBA00023136"/>
    </source>
</evidence>
<accession>A0A3B1BXB1</accession>
<keyword evidence="8" id="KW-0472">Membrane</keyword>
<dbReference type="GO" id="GO:0016887">
    <property type="term" value="F:ATP hydrolysis activity"/>
    <property type="evidence" value="ECO:0007669"/>
    <property type="project" value="InterPro"/>
</dbReference>
<keyword evidence="5" id="KW-0547">Nucleotide-binding</keyword>
<dbReference type="InterPro" id="IPR003439">
    <property type="entry name" value="ABC_transporter-like_ATP-bd"/>
</dbReference>
<comment type="subcellular location">
    <subcellularLocation>
        <location evidence="1">Cell membrane</location>
    </subcellularLocation>
</comment>
<protein>
    <submittedName>
        <fullName evidence="10">Efflux ABC transporter, ATP-binding protein</fullName>
    </submittedName>
</protein>
<dbReference type="GO" id="GO:0005886">
    <property type="term" value="C:plasma membrane"/>
    <property type="evidence" value="ECO:0007669"/>
    <property type="project" value="UniProtKB-SubCell"/>
</dbReference>
<evidence type="ECO:0000313" key="10">
    <source>
        <dbReference type="EMBL" id="VAX22976.1"/>
    </source>
</evidence>
<dbReference type="SMART" id="SM00382">
    <property type="entry name" value="AAA"/>
    <property type="match status" value="1"/>
</dbReference>
<evidence type="ECO:0000256" key="6">
    <source>
        <dbReference type="ARBA" id="ARBA00022840"/>
    </source>
</evidence>
<comment type="similarity">
    <text evidence="2">Belongs to the ABC transporter superfamily.</text>
</comment>
<evidence type="ECO:0000256" key="3">
    <source>
        <dbReference type="ARBA" id="ARBA00022448"/>
    </source>
</evidence>
<evidence type="ECO:0000256" key="7">
    <source>
        <dbReference type="ARBA" id="ARBA00022967"/>
    </source>
</evidence>
<evidence type="ECO:0000256" key="4">
    <source>
        <dbReference type="ARBA" id="ARBA00022475"/>
    </source>
</evidence>